<feature type="signal peptide" evidence="23">
    <location>
        <begin position="1"/>
        <end position="16"/>
    </location>
</feature>
<evidence type="ECO:0000256" key="19">
    <source>
        <dbReference type="ARBA" id="ARBA00048423"/>
    </source>
</evidence>
<evidence type="ECO:0000256" key="17">
    <source>
        <dbReference type="ARBA" id="ARBA00032318"/>
    </source>
</evidence>
<dbReference type="GO" id="GO:0042597">
    <property type="term" value="C:periplasmic space"/>
    <property type="evidence" value="ECO:0007669"/>
    <property type="project" value="UniProtKB-SubCell"/>
</dbReference>
<keyword evidence="11" id="KW-0249">Electron transport</keyword>
<dbReference type="OrthoDB" id="7916986at2"/>
<dbReference type="GO" id="GO:0016740">
    <property type="term" value="F:transferase activity"/>
    <property type="evidence" value="ECO:0007669"/>
    <property type="project" value="UniProtKB-KW"/>
</dbReference>
<dbReference type="Pfam" id="PF21342">
    <property type="entry name" value="SoxA-TsdA_cyt-c"/>
    <property type="match status" value="2"/>
</dbReference>
<evidence type="ECO:0000256" key="9">
    <source>
        <dbReference type="ARBA" id="ARBA00022729"/>
    </source>
</evidence>
<evidence type="ECO:0000256" key="22">
    <source>
        <dbReference type="PIRSR" id="PIRSR038455-3"/>
    </source>
</evidence>
<dbReference type="GO" id="GO:0009055">
    <property type="term" value="F:electron transfer activity"/>
    <property type="evidence" value="ECO:0007669"/>
    <property type="project" value="InterPro"/>
</dbReference>
<dbReference type="GO" id="GO:0020037">
    <property type="term" value="F:heme binding"/>
    <property type="evidence" value="ECO:0007669"/>
    <property type="project" value="InterPro"/>
</dbReference>
<evidence type="ECO:0000256" key="5">
    <source>
        <dbReference type="ARBA" id="ARBA00022448"/>
    </source>
</evidence>
<feature type="chain" id="PRO_5002229550" description="L-cysteine S-thiosulfotransferase subunit SoxA" evidence="23">
    <location>
        <begin position="17"/>
        <end position="250"/>
    </location>
</feature>
<organism evidence="25 26">
    <name type="scientific">Wenxinia marina DSM 24838</name>
    <dbReference type="NCBI Taxonomy" id="1123501"/>
    <lineage>
        <taxon>Bacteria</taxon>
        <taxon>Pseudomonadati</taxon>
        <taxon>Pseudomonadota</taxon>
        <taxon>Alphaproteobacteria</taxon>
        <taxon>Rhodobacterales</taxon>
        <taxon>Roseobacteraceae</taxon>
        <taxon>Wenxinia</taxon>
    </lineage>
</organism>
<feature type="domain" description="Cytochrome c" evidence="24">
    <location>
        <begin position="150"/>
        <end position="243"/>
    </location>
</feature>
<evidence type="ECO:0000256" key="14">
    <source>
        <dbReference type="ARBA" id="ARBA00030174"/>
    </source>
</evidence>
<dbReference type="NCBIfam" id="TIGR04484">
    <property type="entry name" value="thiosulf_SoxA"/>
    <property type="match status" value="1"/>
</dbReference>
<evidence type="ECO:0000256" key="4">
    <source>
        <dbReference type="ARBA" id="ARBA00019364"/>
    </source>
</evidence>
<evidence type="ECO:0000256" key="18">
    <source>
        <dbReference type="ARBA" id="ARBA00048077"/>
    </source>
</evidence>
<dbReference type="GO" id="GO:0019417">
    <property type="term" value="P:sulfur oxidation"/>
    <property type="evidence" value="ECO:0007669"/>
    <property type="project" value="InterPro"/>
</dbReference>
<feature type="binding site" description="covalent" evidence="21">
    <location>
        <position position="166"/>
    </location>
    <ligand>
        <name>heme c</name>
        <dbReference type="ChEBI" id="CHEBI:61717"/>
        <label>2</label>
    </ligand>
</feature>
<evidence type="ECO:0000256" key="15">
    <source>
        <dbReference type="ARBA" id="ARBA00030833"/>
    </source>
</evidence>
<reference evidence="25 26" key="1">
    <citation type="submission" date="2013-01" db="EMBL/GenBank/DDBJ databases">
        <authorList>
            <person name="Fiebig A."/>
            <person name="Goeker M."/>
            <person name="Klenk H.-P.P."/>
        </authorList>
    </citation>
    <scope>NUCLEOTIDE SEQUENCE [LARGE SCALE GENOMIC DNA]</scope>
    <source>
        <strain evidence="25 26">DSM 24838</strain>
    </source>
</reference>
<dbReference type="Proteomes" id="UP000035100">
    <property type="component" value="Unassembled WGS sequence"/>
</dbReference>
<keyword evidence="5" id="KW-0813">Transport</keyword>
<dbReference type="eggNOG" id="COG3258">
    <property type="taxonomic scope" value="Bacteria"/>
</dbReference>
<dbReference type="PIRSF" id="PIRSF038455">
    <property type="entry name" value="SoxA"/>
    <property type="match status" value="1"/>
</dbReference>
<evidence type="ECO:0000256" key="10">
    <source>
        <dbReference type="ARBA" id="ARBA00022764"/>
    </source>
</evidence>
<feature type="binding site" description="axial binding residue" evidence="22">
    <location>
        <position position="170"/>
    </location>
    <ligand>
        <name>heme c</name>
        <dbReference type="ChEBI" id="CHEBI:61717"/>
        <label>2</label>
    </ligand>
    <ligandPart>
        <name>Fe</name>
        <dbReference type="ChEBI" id="CHEBI:18248"/>
    </ligandPart>
</feature>
<dbReference type="GO" id="GO:0016669">
    <property type="term" value="F:oxidoreductase activity, acting on a sulfur group of donors, cytochrome as acceptor"/>
    <property type="evidence" value="ECO:0007669"/>
    <property type="project" value="InterPro"/>
</dbReference>
<evidence type="ECO:0000256" key="13">
    <source>
        <dbReference type="ARBA" id="ARBA00025746"/>
    </source>
</evidence>
<evidence type="ECO:0000313" key="26">
    <source>
        <dbReference type="Proteomes" id="UP000035100"/>
    </source>
</evidence>
<evidence type="ECO:0000256" key="6">
    <source>
        <dbReference type="ARBA" id="ARBA00022617"/>
    </source>
</evidence>
<accession>A0A0D0PFC5</accession>
<evidence type="ECO:0000256" key="1">
    <source>
        <dbReference type="ARBA" id="ARBA00004418"/>
    </source>
</evidence>
<name>A0A0D0PFC5_9RHOB</name>
<comment type="cofactor">
    <cofactor evidence="21">
        <name>heme</name>
        <dbReference type="ChEBI" id="CHEBI:30413"/>
    </cofactor>
    <text evidence="21">Binds 2 heme groups per subunit.</text>
</comment>
<keyword evidence="26" id="KW-1185">Reference proteome</keyword>
<comment type="similarity">
    <text evidence="13">Belongs to the SoxA family.</text>
</comment>
<dbReference type="AlphaFoldDB" id="A0A0D0PFC5"/>
<evidence type="ECO:0000313" key="25">
    <source>
        <dbReference type="EMBL" id="KIQ70056.1"/>
    </source>
</evidence>
<comment type="subcellular location">
    <subcellularLocation>
        <location evidence="1">Periplasm</location>
    </subcellularLocation>
</comment>
<evidence type="ECO:0000259" key="24">
    <source>
        <dbReference type="Pfam" id="PF21342"/>
    </source>
</evidence>
<sequence length="250" mass="26877">MRAALALLLLAPPAAAQDDRRTGYDDMTPELQAMQDDPVGNPGLFWVLDGEAMYSAAPDTGAESCAGCHGDGETAMSGVAARYPAWDEALDRPVDLAGRIDLCRVRHQGLPPLERESDALLSLTAYVTNQSRGLPIAPDPDPRLDGWREQGEDLFTTRMGQLNLSCAQCHDDLAGGHLAAALIPQGHPTGYPLYRLEWETMGSLDRRFGNCMFGVRAEPFGAGSAEYVALELYLKARAAGLAIEAPAIRP</sequence>
<comment type="catalytic activity">
    <reaction evidence="18">
        <text>L-cysteinyl-[SoxY protein] + thiosulfate + 2 Fe(III)-[cytochrome c] = S-sulfosulfanyl-L-cysteinyl-[SoxY protein] + 2 Fe(II)-[cytochrome c] + 2 H(+)</text>
        <dbReference type="Rhea" id="RHEA:56720"/>
        <dbReference type="Rhea" id="RHEA-COMP:10350"/>
        <dbReference type="Rhea" id="RHEA-COMP:14328"/>
        <dbReference type="Rhea" id="RHEA-COMP:14399"/>
        <dbReference type="Rhea" id="RHEA-COMP:14691"/>
        <dbReference type="ChEBI" id="CHEBI:15378"/>
        <dbReference type="ChEBI" id="CHEBI:29033"/>
        <dbReference type="ChEBI" id="CHEBI:29034"/>
        <dbReference type="ChEBI" id="CHEBI:29950"/>
        <dbReference type="ChEBI" id="CHEBI:33542"/>
        <dbReference type="ChEBI" id="CHEBI:139321"/>
        <dbReference type="EC" id="2.8.5.2"/>
    </reaction>
</comment>
<feature type="active site" description="Cysteine persulfide intermediate" evidence="20">
    <location>
        <position position="211"/>
    </location>
</feature>
<dbReference type="RefSeq" id="WP_018301012.1">
    <property type="nucleotide sequence ID" value="NZ_KB902276.1"/>
</dbReference>
<evidence type="ECO:0000256" key="8">
    <source>
        <dbReference type="ARBA" id="ARBA00022723"/>
    </source>
</evidence>
<keyword evidence="9 23" id="KW-0732">Signal</keyword>
<feature type="binding site" description="axial binding residue" evidence="22">
    <location>
        <position position="211"/>
    </location>
    <ligand>
        <name>heme c</name>
        <dbReference type="ChEBI" id="CHEBI:61717"/>
        <label>2</label>
    </ligand>
    <ligandPart>
        <name>Fe</name>
        <dbReference type="ChEBI" id="CHEBI:18248"/>
    </ligandPart>
</feature>
<feature type="binding site" description="covalent" evidence="21">
    <location>
        <position position="68"/>
    </location>
    <ligand>
        <name>heme c</name>
        <dbReference type="ChEBI" id="CHEBI:61717"/>
        <label>1</label>
    </ligand>
</feature>
<protein>
    <recommendedName>
        <fullName evidence="4">L-cysteine S-thiosulfotransferase subunit SoxA</fullName>
        <ecNumber evidence="3">2.8.5.2</ecNumber>
    </recommendedName>
    <alternativeName>
        <fullName evidence="16">Protein SoxA</fullName>
    </alternativeName>
    <alternativeName>
        <fullName evidence="17">SoxAX cytochrome complex subunit A</fullName>
    </alternativeName>
    <alternativeName>
        <fullName evidence="15">Sulfur oxidizing protein A</fullName>
    </alternativeName>
    <alternativeName>
        <fullName evidence="14">Thiosulfate-oxidizing multienzyme system protein SoxA</fullName>
    </alternativeName>
</protein>
<comment type="subunit">
    <text evidence="2">Heterodimer of SoxA and SoxX.</text>
</comment>
<feature type="binding site" description="axial binding residue" evidence="22">
    <location>
        <position position="69"/>
    </location>
    <ligand>
        <name>heme c</name>
        <dbReference type="ChEBI" id="CHEBI:61717"/>
        <label>1</label>
    </ligand>
    <ligandPart>
        <name>Fe</name>
        <dbReference type="ChEBI" id="CHEBI:18248"/>
    </ligandPart>
</feature>
<dbReference type="EMBL" id="AONG01000008">
    <property type="protein sequence ID" value="KIQ70056.1"/>
    <property type="molecule type" value="Genomic_DNA"/>
</dbReference>
<evidence type="ECO:0000256" key="23">
    <source>
        <dbReference type="SAM" id="SignalP"/>
    </source>
</evidence>
<keyword evidence="10" id="KW-0574">Periplasm</keyword>
<dbReference type="STRING" id="1123501.Wenmar_01626"/>
<feature type="binding site" evidence="21">
    <location>
        <position position="207"/>
    </location>
    <ligand>
        <name>substrate</name>
    </ligand>
</feature>
<keyword evidence="7" id="KW-0808">Transferase</keyword>
<keyword evidence="8 22" id="KW-0479">Metal-binding</keyword>
<keyword evidence="6 21" id="KW-0349">Heme</keyword>
<dbReference type="PATRIC" id="fig|1123501.6.peg.1720"/>
<comment type="caution">
    <text evidence="25">The sequence shown here is derived from an EMBL/GenBank/DDBJ whole genome shotgun (WGS) entry which is preliminary data.</text>
</comment>
<evidence type="ECO:0000256" key="20">
    <source>
        <dbReference type="PIRSR" id="PIRSR038455-1"/>
    </source>
</evidence>
<dbReference type="SUPFAM" id="SSF46626">
    <property type="entry name" value="Cytochrome c"/>
    <property type="match status" value="2"/>
</dbReference>
<dbReference type="InterPro" id="IPR025710">
    <property type="entry name" value="SoxA"/>
</dbReference>
<feature type="binding site" description="covalent" evidence="21">
    <location>
        <position position="65"/>
    </location>
    <ligand>
        <name>heme c</name>
        <dbReference type="ChEBI" id="CHEBI:61717"/>
        <label>1</label>
    </ligand>
</feature>
<dbReference type="EC" id="2.8.5.2" evidence="3"/>
<feature type="binding site" description="axial binding residue" evidence="22">
    <location>
        <position position="103"/>
    </location>
    <ligand>
        <name>heme c</name>
        <dbReference type="ChEBI" id="CHEBI:61717"/>
        <label>1</label>
    </ligand>
    <ligandPart>
        <name>Fe</name>
        <dbReference type="ChEBI" id="CHEBI:18248"/>
    </ligandPart>
</feature>
<evidence type="ECO:0000256" key="7">
    <source>
        <dbReference type="ARBA" id="ARBA00022679"/>
    </source>
</evidence>
<dbReference type="GO" id="GO:0070069">
    <property type="term" value="C:cytochrome complex"/>
    <property type="evidence" value="ECO:0007669"/>
    <property type="project" value="InterPro"/>
</dbReference>
<evidence type="ECO:0000256" key="2">
    <source>
        <dbReference type="ARBA" id="ARBA00011530"/>
    </source>
</evidence>
<evidence type="ECO:0000256" key="3">
    <source>
        <dbReference type="ARBA" id="ARBA00012408"/>
    </source>
</evidence>
<gene>
    <name evidence="25" type="ORF">Wenmar_01626</name>
</gene>
<evidence type="ECO:0000256" key="21">
    <source>
        <dbReference type="PIRSR" id="PIRSR038455-2"/>
    </source>
</evidence>
<comment type="catalytic activity">
    <reaction evidence="19">
        <text>S-sulfanyl-L-cysteinyl-[SoxY protein] + thiosulfate + 2 Fe(III)-[cytochrome c] = S-(2-sulfodisulfanyl)-L-cysteinyl-[SoxY protein] + 2 Fe(II)-[cytochrome c] + 2 H(+)</text>
        <dbReference type="Rhea" id="RHEA:51224"/>
        <dbReference type="Rhea" id="RHEA-COMP:10350"/>
        <dbReference type="Rhea" id="RHEA-COMP:14399"/>
        <dbReference type="Rhea" id="RHEA-COMP:14689"/>
        <dbReference type="Rhea" id="RHEA-COMP:14690"/>
        <dbReference type="ChEBI" id="CHEBI:15378"/>
        <dbReference type="ChEBI" id="CHEBI:29033"/>
        <dbReference type="ChEBI" id="CHEBI:29034"/>
        <dbReference type="ChEBI" id="CHEBI:33542"/>
        <dbReference type="ChEBI" id="CHEBI:61963"/>
        <dbReference type="ChEBI" id="CHEBI:140664"/>
        <dbReference type="EC" id="2.8.5.2"/>
    </reaction>
</comment>
<proteinExistence type="inferred from homology"/>
<evidence type="ECO:0000256" key="11">
    <source>
        <dbReference type="ARBA" id="ARBA00022982"/>
    </source>
</evidence>
<dbReference type="GO" id="GO:0046872">
    <property type="term" value="F:metal ion binding"/>
    <property type="evidence" value="ECO:0007669"/>
    <property type="project" value="UniProtKB-KW"/>
</dbReference>
<dbReference type="Gene3D" id="1.10.760.10">
    <property type="entry name" value="Cytochrome c-like domain"/>
    <property type="match status" value="2"/>
</dbReference>
<keyword evidence="12 22" id="KW-0408">Iron</keyword>
<evidence type="ECO:0000256" key="12">
    <source>
        <dbReference type="ARBA" id="ARBA00023004"/>
    </source>
</evidence>
<evidence type="ECO:0000256" key="16">
    <source>
        <dbReference type="ARBA" id="ARBA00032236"/>
    </source>
</evidence>
<dbReference type="InterPro" id="IPR036909">
    <property type="entry name" value="Cyt_c-like_dom_sf"/>
</dbReference>
<dbReference type="InterPro" id="IPR009056">
    <property type="entry name" value="Cyt_c-like_dom"/>
</dbReference>
<feature type="binding site" description="covalent" evidence="21">
    <location>
        <position position="169"/>
    </location>
    <ligand>
        <name>heme c</name>
        <dbReference type="ChEBI" id="CHEBI:61717"/>
        <label>2</label>
    </ligand>
</feature>
<feature type="domain" description="Cytochrome c" evidence="24">
    <location>
        <begin position="49"/>
        <end position="136"/>
    </location>
</feature>